<dbReference type="Proteomes" id="UP000297229">
    <property type="component" value="Unassembled WGS sequence"/>
</dbReference>
<keyword evidence="3" id="KW-1185">Reference proteome</keyword>
<accession>A0A4Z1JR20</accession>
<reference evidence="2 3" key="1">
    <citation type="submission" date="2017-12" db="EMBL/GenBank/DDBJ databases">
        <title>Comparative genomics of Botrytis spp.</title>
        <authorList>
            <person name="Valero-Jimenez C.A."/>
            <person name="Tapia P."/>
            <person name="Veloso J."/>
            <person name="Silva-Moreno E."/>
            <person name="Staats M."/>
            <person name="Valdes J.H."/>
            <person name="Van Kan J.A.L."/>
        </authorList>
    </citation>
    <scope>NUCLEOTIDE SEQUENCE [LARGE SCALE GENOMIC DNA]</scope>
    <source>
        <strain evidence="2 3">Be9601</strain>
    </source>
</reference>
<sequence>MQCVEKGQLDLDGDIAKVLPESKDPQILTGFNEKNEAIFKPSTKPVTLRQAPVDSLQRHCLCVHGSASDSLPRVEETPTLANRSIVEKFPRQFLVFGPGERWVYSLGLDWAGLVDATFHPELREDLQAQKARNWERDSQSLKEQPKPVYAENTLDDFGGGGSFATVEDLLKIYQSVLIAKLLRPETTKEMFQPHQENIGGLDKPEEYSSSTRNAIWNLVPDDVPLNFRIGV</sequence>
<dbReference type="EMBL" id="PQXM01000313">
    <property type="protein sequence ID" value="TGO74020.1"/>
    <property type="molecule type" value="Genomic_DNA"/>
</dbReference>
<dbReference type="Gene3D" id="3.40.710.10">
    <property type="entry name" value="DD-peptidase/beta-lactamase superfamily"/>
    <property type="match status" value="2"/>
</dbReference>
<gene>
    <name evidence="2" type="ORF">BELL_0315g00150</name>
</gene>
<evidence type="ECO:0000256" key="1">
    <source>
        <dbReference type="ARBA" id="ARBA00022801"/>
    </source>
</evidence>
<keyword evidence="1" id="KW-0378">Hydrolase</keyword>
<dbReference type="InterPro" id="IPR012338">
    <property type="entry name" value="Beta-lactam/transpept-like"/>
</dbReference>
<comment type="caution">
    <text evidence="2">The sequence shown here is derived from an EMBL/GenBank/DDBJ whole genome shotgun (WGS) entry which is preliminary data.</text>
</comment>
<dbReference type="PANTHER" id="PTHR43283:SF17">
    <property type="entry name" value="(LOVD), PUTATIVE (AFU_ORTHOLOGUE AFUA_5G00920)-RELATED"/>
    <property type="match status" value="1"/>
</dbReference>
<dbReference type="GO" id="GO:0016787">
    <property type="term" value="F:hydrolase activity"/>
    <property type="evidence" value="ECO:0007669"/>
    <property type="project" value="UniProtKB-KW"/>
</dbReference>
<evidence type="ECO:0000313" key="3">
    <source>
        <dbReference type="Proteomes" id="UP000297229"/>
    </source>
</evidence>
<dbReference type="InterPro" id="IPR050789">
    <property type="entry name" value="Diverse_Enzym_Activities"/>
</dbReference>
<dbReference type="STRING" id="278938.A0A4Z1JR20"/>
<dbReference type="OrthoDB" id="428260at2759"/>
<organism evidence="2 3">
    <name type="scientific">Botrytis elliptica</name>
    <dbReference type="NCBI Taxonomy" id="278938"/>
    <lineage>
        <taxon>Eukaryota</taxon>
        <taxon>Fungi</taxon>
        <taxon>Dikarya</taxon>
        <taxon>Ascomycota</taxon>
        <taxon>Pezizomycotina</taxon>
        <taxon>Leotiomycetes</taxon>
        <taxon>Helotiales</taxon>
        <taxon>Sclerotiniaceae</taxon>
        <taxon>Botrytis</taxon>
    </lineage>
</organism>
<name>A0A4Z1JR20_9HELO</name>
<dbReference type="SUPFAM" id="SSF56601">
    <property type="entry name" value="beta-lactamase/transpeptidase-like"/>
    <property type="match status" value="1"/>
</dbReference>
<protein>
    <submittedName>
        <fullName evidence="2">Uncharacterized protein</fullName>
    </submittedName>
</protein>
<dbReference type="AlphaFoldDB" id="A0A4Z1JR20"/>
<proteinExistence type="predicted"/>
<evidence type="ECO:0000313" key="2">
    <source>
        <dbReference type="EMBL" id="TGO74020.1"/>
    </source>
</evidence>
<dbReference type="PANTHER" id="PTHR43283">
    <property type="entry name" value="BETA-LACTAMASE-RELATED"/>
    <property type="match status" value="1"/>
</dbReference>